<evidence type="ECO:0000256" key="2">
    <source>
        <dbReference type="SAM" id="SignalP"/>
    </source>
</evidence>
<accession>A0A934PKS9</accession>
<dbReference type="RefSeq" id="WP_200105351.1">
    <property type="nucleotide sequence ID" value="NZ_JAEHFV010000002.1"/>
</dbReference>
<organism evidence="3 4">
    <name type="scientific">Flavobacterium agrisoli</name>
    <dbReference type="NCBI Taxonomy" id="2793066"/>
    <lineage>
        <taxon>Bacteria</taxon>
        <taxon>Pseudomonadati</taxon>
        <taxon>Bacteroidota</taxon>
        <taxon>Flavobacteriia</taxon>
        <taxon>Flavobacteriales</taxon>
        <taxon>Flavobacteriaceae</taxon>
        <taxon>Flavobacterium</taxon>
    </lineage>
</organism>
<gene>
    <name evidence="3" type="ORF">I5M07_06200</name>
</gene>
<evidence type="ECO:0000313" key="3">
    <source>
        <dbReference type="EMBL" id="MBK0369427.1"/>
    </source>
</evidence>
<sequence length="81" mass="8604">MKKSFLTIGLLASVMVLTSSIAPEVTSKNLAVNTTSSIDINGNQSVGQDRKVDINGNQSVGQDRKVDINGNQSVGQDRKVD</sequence>
<proteinExistence type="predicted"/>
<feature type="chain" id="PRO_5037853863" evidence="2">
    <location>
        <begin position="23"/>
        <end position="81"/>
    </location>
</feature>
<feature type="compositionally biased region" description="Polar residues" evidence="1">
    <location>
        <begin position="38"/>
        <end position="47"/>
    </location>
</feature>
<dbReference type="Proteomes" id="UP000609172">
    <property type="component" value="Unassembled WGS sequence"/>
</dbReference>
<dbReference type="EMBL" id="JAEHFV010000002">
    <property type="protein sequence ID" value="MBK0369427.1"/>
    <property type="molecule type" value="Genomic_DNA"/>
</dbReference>
<feature type="signal peptide" evidence="2">
    <location>
        <begin position="1"/>
        <end position="22"/>
    </location>
</feature>
<reference evidence="3" key="1">
    <citation type="submission" date="2020-12" db="EMBL/GenBank/DDBJ databases">
        <title>Bacterial novel species Flavobacterium sp. SE-1-e isolated from soil.</title>
        <authorList>
            <person name="Jung H.-Y."/>
        </authorList>
    </citation>
    <scope>NUCLEOTIDE SEQUENCE</scope>
    <source>
        <strain evidence="3">SE-1-e</strain>
    </source>
</reference>
<evidence type="ECO:0000256" key="1">
    <source>
        <dbReference type="SAM" id="MobiDB-lite"/>
    </source>
</evidence>
<comment type="caution">
    <text evidence="3">The sequence shown here is derived from an EMBL/GenBank/DDBJ whole genome shotgun (WGS) entry which is preliminary data.</text>
</comment>
<dbReference type="AlphaFoldDB" id="A0A934PKS9"/>
<protein>
    <submittedName>
        <fullName evidence="3">Uncharacterized protein</fullName>
    </submittedName>
</protein>
<feature type="region of interest" description="Disordered" evidence="1">
    <location>
        <begin position="38"/>
        <end position="81"/>
    </location>
</feature>
<name>A0A934PKS9_9FLAO</name>
<evidence type="ECO:0000313" key="4">
    <source>
        <dbReference type="Proteomes" id="UP000609172"/>
    </source>
</evidence>
<keyword evidence="4" id="KW-1185">Reference proteome</keyword>
<keyword evidence="2" id="KW-0732">Signal</keyword>